<name>A0A6N2T245_9BACE</name>
<dbReference type="EC" id="3.1.4.46" evidence="3"/>
<organism evidence="3">
    <name type="scientific">Bacteroides intestinalis</name>
    <dbReference type="NCBI Taxonomy" id="329854"/>
    <lineage>
        <taxon>Bacteria</taxon>
        <taxon>Pseudomonadati</taxon>
        <taxon>Bacteroidota</taxon>
        <taxon>Bacteroidia</taxon>
        <taxon>Bacteroidales</taxon>
        <taxon>Bacteroidaceae</taxon>
        <taxon>Bacteroides</taxon>
    </lineage>
</organism>
<dbReference type="SUPFAM" id="SSF49299">
    <property type="entry name" value="PKD domain"/>
    <property type="match status" value="1"/>
</dbReference>
<evidence type="ECO:0000313" key="3">
    <source>
        <dbReference type="EMBL" id="VYS98868.1"/>
    </source>
</evidence>
<dbReference type="InterPro" id="IPR000601">
    <property type="entry name" value="PKD_dom"/>
</dbReference>
<dbReference type="Pfam" id="PF03009">
    <property type="entry name" value="GDPD"/>
    <property type="match status" value="1"/>
</dbReference>
<dbReference type="PROSITE" id="PS50093">
    <property type="entry name" value="PKD"/>
    <property type="match status" value="1"/>
</dbReference>
<dbReference type="SUPFAM" id="SSF51695">
    <property type="entry name" value="PLC-like phosphodiesterases"/>
    <property type="match status" value="1"/>
</dbReference>
<sequence>MRNYKLIYYLLLITSVLVCGCHGGEENEVFKKEPQLILSVDRIEAGKTLTLSIDNVPLDKISSVNWVWGDGEVSDAVEGTHQYTLPGNYLILASVVFVDGDVVMCKGNVEVYLPELSGNERLSIPLSLKNKSHIQICAHRGYWKEAPENSLKAVELAIKSQIDIIELDVRMSKDEKLVLMHDASIDRTTNGKGTIAKMAYSDLKSYYLYHNLDLTSERIPLLSEILLMARGKIYLDLDVKISNYKLVYDMVKQHGMLSQVMFTVYDTDVAEGLFKMDREIIMLPVIYSMEDLENYLAIGASLCVIQFNTKAFTKEILAKAFDNGISAFKNIYINSDVTPNSDGFKQVDSFVAKQGNVIQTDFPLELKEYLELNYGK</sequence>
<gene>
    <name evidence="3" type="primary">ugpQ</name>
    <name evidence="3" type="ORF">BILFYP9_01347</name>
</gene>
<dbReference type="InterPro" id="IPR035986">
    <property type="entry name" value="PKD_dom_sf"/>
</dbReference>
<dbReference type="GO" id="GO:0008889">
    <property type="term" value="F:glycerophosphodiester phosphodiesterase activity"/>
    <property type="evidence" value="ECO:0007669"/>
    <property type="project" value="UniProtKB-EC"/>
</dbReference>
<dbReference type="EMBL" id="CACRSU010000014">
    <property type="protein sequence ID" value="VYS98868.1"/>
    <property type="molecule type" value="Genomic_DNA"/>
</dbReference>
<reference evidence="3" key="1">
    <citation type="submission" date="2019-11" db="EMBL/GenBank/DDBJ databases">
        <authorList>
            <person name="Feng L."/>
        </authorList>
    </citation>
    <scope>NUCLEOTIDE SEQUENCE</scope>
    <source>
        <strain evidence="3">BintestinalisLFYP9</strain>
    </source>
</reference>
<feature type="domain" description="GP-PDE" evidence="2">
    <location>
        <begin position="134"/>
        <end position="370"/>
    </location>
</feature>
<accession>A0A6N2T245</accession>
<keyword evidence="3" id="KW-0378">Hydrolase</keyword>
<dbReference type="InterPro" id="IPR017946">
    <property type="entry name" value="PLC-like_Pdiesterase_TIM-brl"/>
</dbReference>
<dbReference type="Gene3D" id="2.60.40.10">
    <property type="entry name" value="Immunoglobulins"/>
    <property type="match status" value="1"/>
</dbReference>
<dbReference type="PANTHER" id="PTHR46320">
    <property type="entry name" value="GLYCEROPHOSPHODIESTER PHOSPHODIESTERASE 1"/>
    <property type="match status" value="1"/>
</dbReference>
<evidence type="ECO:0000259" key="2">
    <source>
        <dbReference type="PROSITE" id="PS51704"/>
    </source>
</evidence>
<dbReference type="CDD" id="cd08566">
    <property type="entry name" value="GDPD_AtGDE_like"/>
    <property type="match status" value="1"/>
</dbReference>
<dbReference type="PANTHER" id="PTHR46320:SF1">
    <property type="entry name" value="GLYCEROPHOSPHODIESTER PHOSPHODIESTERASE 1"/>
    <property type="match status" value="1"/>
</dbReference>
<dbReference type="PROSITE" id="PS51704">
    <property type="entry name" value="GP_PDE"/>
    <property type="match status" value="1"/>
</dbReference>
<dbReference type="AlphaFoldDB" id="A0A6N2T245"/>
<dbReference type="GO" id="GO:0005886">
    <property type="term" value="C:plasma membrane"/>
    <property type="evidence" value="ECO:0007669"/>
    <property type="project" value="TreeGrafter"/>
</dbReference>
<dbReference type="CDD" id="cd00146">
    <property type="entry name" value="PKD"/>
    <property type="match status" value="1"/>
</dbReference>
<evidence type="ECO:0000259" key="1">
    <source>
        <dbReference type="PROSITE" id="PS50093"/>
    </source>
</evidence>
<feature type="domain" description="PKD" evidence="1">
    <location>
        <begin position="63"/>
        <end position="95"/>
    </location>
</feature>
<protein>
    <submittedName>
        <fullName evidence="3">Glycerophosphoryl diester phosphodiesterase</fullName>
        <ecNumber evidence="3">3.1.4.46</ecNumber>
    </submittedName>
</protein>
<dbReference type="PROSITE" id="PS51257">
    <property type="entry name" value="PROKAR_LIPOPROTEIN"/>
    <property type="match status" value="1"/>
</dbReference>
<dbReference type="GO" id="GO:0006644">
    <property type="term" value="P:phospholipid metabolic process"/>
    <property type="evidence" value="ECO:0007669"/>
    <property type="project" value="TreeGrafter"/>
</dbReference>
<dbReference type="GO" id="GO:0070291">
    <property type="term" value="P:N-acylethanolamine metabolic process"/>
    <property type="evidence" value="ECO:0007669"/>
    <property type="project" value="TreeGrafter"/>
</dbReference>
<dbReference type="RefSeq" id="WP_138291194.1">
    <property type="nucleotide sequence ID" value="NZ_BAABZC010000001.1"/>
</dbReference>
<dbReference type="InterPro" id="IPR030395">
    <property type="entry name" value="GP_PDE_dom"/>
</dbReference>
<dbReference type="GO" id="GO:0006580">
    <property type="term" value="P:ethanolamine metabolic process"/>
    <property type="evidence" value="ECO:0007669"/>
    <property type="project" value="TreeGrafter"/>
</dbReference>
<dbReference type="Gene3D" id="3.20.20.190">
    <property type="entry name" value="Phosphatidylinositol (PI) phosphodiesterase"/>
    <property type="match status" value="1"/>
</dbReference>
<dbReference type="InterPro" id="IPR013783">
    <property type="entry name" value="Ig-like_fold"/>
</dbReference>
<proteinExistence type="predicted"/>